<dbReference type="SFLD" id="SFLDS00003">
    <property type="entry name" value="Haloacid_Dehalogenase"/>
    <property type="match status" value="1"/>
</dbReference>
<dbReference type="Gene3D" id="3.40.50.1000">
    <property type="entry name" value="HAD superfamily/HAD-like"/>
    <property type="match status" value="1"/>
</dbReference>
<dbReference type="CDD" id="cd01427">
    <property type="entry name" value="HAD_like"/>
    <property type="match status" value="1"/>
</dbReference>
<accession>A0A1M5SPX2</accession>
<dbReference type="SUPFAM" id="SSF56784">
    <property type="entry name" value="HAD-like"/>
    <property type="match status" value="1"/>
</dbReference>
<dbReference type="InterPro" id="IPR041492">
    <property type="entry name" value="HAD_2"/>
</dbReference>
<organism evidence="1 2">
    <name type="scientific">Thermosipho atlanticus DSM 15807</name>
    <dbReference type="NCBI Taxonomy" id="1123380"/>
    <lineage>
        <taxon>Bacteria</taxon>
        <taxon>Thermotogati</taxon>
        <taxon>Thermotogota</taxon>
        <taxon>Thermotogae</taxon>
        <taxon>Thermotogales</taxon>
        <taxon>Fervidobacteriaceae</taxon>
        <taxon>Thermosipho</taxon>
    </lineage>
</organism>
<reference evidence="2" key="1">
    <citation type="submission" date="2016-11" db="EMBL/GenBank/DDBJ databases">
        <authorList>
            <person name="Varghese N."/>
            <person name="Submissions S."/>
        </authorList>
    </citation>
    <scope>NUCLEOTIDE SEQUENCE [LARGE SCALE GENOMIC DNA]</scope>
    <source>
        <strain evidence="2">DSM 15807</strain>
    </source>
</reference>
<evidence type="ECO:0000313" key="2">
    <source>
        <dbReference type="Proteomes" id="UP000242592"/>
    </source>
</evidence>
<dbReference type="InterPro" id="IPR050155">
    <property type="entry name" value="HAD-like_hydrolase_sf"/>
</dbReference>
<proteinExistence type="predicted"/>
<name>A0A1M5SPX2_9BACT</name>
<dbReference type="GO" id="GO:0008967">
    <property type="term" value="F:phosphoglycolate phosphatase activity"/>
    <property type="evidence" value="ECO:0007669"/>
    <property type="project" value="TreeGrafter"/>
</dbReference>
<dbReference type="InterPro" id="IPR023214">
    <property type="entry name" value="HAD_sf"/>
</dbReference>
<dbReference type="PANTHER" id="PTHR43434">
    <property type="entry name" value="PHOSPHOGLYCOLATE PHOSPHATASE"/>
    <property type="match status" value="1"/>
</dbReference>
<dbReference type="InterPro" id="IPR036412">
    <property type="entry name" value="HAD-like_sf"/>
</dbReference>
<dbReference type="RefSeq" id="WP_073072851.1">
    <property type="nucleotide sequence ID" value="NZ_FQXN01000003.1"/>
</dbReference>
<sequence length="206" mass="24745">MYIFLDYDGTIVETPEQDFMKLYFLELSKKSQLPIEYIYKMVMSSIEEILKNQNPEKFLFDSFLEVIVSKDKYDREFWYNLFFDFYENEFDKVGKVMKPNKKLVEKIKTTNKKLIFASNPLFPEIATLKRIRFVGLKPENFTYIAHMENSHFAKPNPLFFKEIMEELNISPNECVMIGDTEYDKSCEKVGIKFFHISEEDKWEKIF</sequence>
<dbReference type="AlphaFoldDB" id="A0A1M5SPX2"/>
<keyword evidence="2" id="KW-1185">Reference proteome</keyword>
<dbReference type="STRING" id="1123380.SAMN02745199_0977"/>
<dbReference type="Pfam" id="PF13419">
    <property type="entry name" value="HAD_2"/>
    <property type="match status" value="1"/>
</dbReference>
<dbReference type="PANTHER" id="PTHR43434:SF1">
    <property type="entry name" value="PHOSPHOGLYCOLATE PHOSPHATASE"/>
    <property type="match status" value="1"/>
</dbReference>
<gene>
    <name evidence="1" type="ORF">SAMN02745199_0977</name>
</gene>
<dbReference type="InterPro" id="IPR006439">
    <property type="entry name" value="HAD-SF_hydro_IA"/>
</dbReference>
<dbReference type="Proteomes" id="UP000242592">
    <property type="component" value="Unassembled WGS sequence"/>
</dbReference>
<dbReference type="OrthoDB" id="9809962at2"/>
<protein>
    <submittedName>
        <fullName evidence="1">Haloacid dehalogenase superfamily, subfamily IA, variant 1 with third motif having Dx(3-4)D or Dx(3-4)E</fullName>
    </submittedName>
</protein>
<dbReference type="NCBIfam" id="TIGR01549">
    <property type="entry name" value="HAD-SF-IA-v1"/>
    <property type="match status" value="1"/>
</dbReference>
<dbReference type="GO" id="GO:0006281">
    <property type="term" value="P:DNA repair"/>
    <property type="evidence" value="ECO:0007669"/>
    <property type="project" value="TreeGrafter"/>
</dbReference>
<dbReference type="EMBL" id="FQXN01000003">
    <property type="protein sequence ID" value="SHH40033.1"/>
    <property type="molecule type" value="Genomic_DNA"/>
</dbReference>
<evidence type="ECO:0000313" key="1">
    <source>
        <dbReference type="EMBL" id="SHH40033.1"/>
    </source>
</evidence>
<dbReference type="SFLD" id="SFLDG01129">
    <property type="entry name" value="C1.5:_HAD__Beta-PGM__Phosphata"/>
    <property type="match status" value="1"/>
</dbReference>